<proteinExistence type="predicted"/>
<protein>
    <recommendedName>
        <fullName evidence="2">GIY-YIG domain-containing protein</fullName>
    </recommendedName>
</protein>
<dbReference type="EMBL" id="FQXG01000003">
    <property type="protein sequence ID" value="SHH52289.1"/>
    <property type="molecule type" value="Genomic_DNA"/>
</dbReference>
<sequence>MGDHARPSSGSGHWVYRFLRGSEEVYTGITVDLRNRFAHHRRDAPWWGKHDRILVARIEAGGGKTAEELARLIERLLIAHNRPVYNGTHNREGGDGLGWQRYDDAGNPLDRPAEKKPKTPPLPKASPVPGWARLPDSDVYTLSMFAQRAVWVPGKDEVSLFARPEWFADLLGIDVSEGWLDRLARHAVARNCVFDPDVVGFRTAQSTLSGLGVVEKADFSGWETQERPCSAGVDVEIGAYGFYCHPEDRRLTPHGSALPGRIEVPGLRLLYKGLRPDGEPRLIAVGHDPRVTWTHCEYHRCRLLKGCGASGRPTYISVSASIEHRDSRC</sequence>
<evidence type="ECO:0000313" key="3">
    <source>
        <dbReference type="EMBL" id="SHH52289.1"/>
    </source>
</evidence>
<name>A0A1M5TNM5_9GAMM</name>
<dbReference type="STRING" id="299255.SAMN02745129_2216"/>
<feature type="domain" description="GIY-YIG" evidence="2">
    <location>
        <begin position="11"/>
        <end position="87"/>
    </location>
</feature>
<dbReference type="InterPro" id="IPR035901">
    <property type="entry name" value="GIY-YIG_endonuc_sf"/>
</dbReference>
<dbReference type="AlphaFoldDB" id="A0A1M5TNM5"/>
<evidence type="ECO:0000259" key="2">
    <source>
        <dbReference type="PROSITE" id="PS50164"/>
    </source>
</evidence>
<reference evidence="3 4" key="1">
    <citation type="submission" date="2016-11" db="EMBL/GenBank/DDBJ databases">
        <authorList>
            <person name="Jaros S."/>
            <person name="Januszkiewicz K."/>
            <person name="Wedrychowicz H."/>
        </authorList>
    </citation>
    <scope>NUCLEOTIDE SEQUENCE [LARGE SCALE GENOMIC DNA]</scope>
    <source>
        <strain evidence="3 4">DSM 16917</strain>
    </source>
</reference>
<gene>
    <name evidence="3" type="ORF">SAMN02745129_2216</name>
</gene>
<organism evidence="3 4">
    <name type="scientific">Ferrimonas marina</name>
    <dbReference type="NCBI Taxonomy" id="299255"/>
    <lineage>
        <taxon>Bacteria</taxon>
        <taxon>Pseudomonadati</taxon>
        <taxon>Pseudomonadota</taxon>
        <taxon>Gammaproteobacteria</taxon>
        <taxon>Alteromonadales</taxon>
        <taxon>Ferrimonadaceae</taxon>
        <taxon>Ferrimonas</taxon>
    </lineage>
</organism>
<dbReference type="InterPro" id="IPR000305">
    <property type="entry name" value="GIY-YIG_endonuc"/>
</dbReference>
<dbReference type="SUPFAM" id="SSF82771">
    <property type="entry name" value="GIY-YIG endonuclease"/>
    <property type="match status" value="1"/>
</dbReference>
<dbReference type="PROSITE" id="PS50164">
    <property type="entry name" value="GIY_YIG"/>
    <property type="match status" value="1"/>
</dbReference>
<dbReference type="Proteomes" id="UP000184268">
    <property type="component" value="Unassembled WGS sequence"/>
</dbReference>
<feature type="region of interest" description="Disordered" evidence="1">
    <location>
        <begin position="87"/>
        <end position="128"/>
    </location>
</feature>
<dbReference type="CDD" id="cd00719">
    <property type="entry name" value="GIY-YIG_SF"/>
    <property type="match status" value="1"/>
</dbReference>
<evidence type="ECO:0000313" key="4">
    <source>
        <dbReference type="Proteomes" id="UP000184268"/>
    </source>
</evidence>
<accession>A0A1M5TNM5</accession>
<evidence type="ECO:0000256" key="1">
    <source>
        <dbReference type="SAM" id="MobiDB-lite"/>
    </source>
</evidence>
<keyword evidence="4" id="KW-1185">Reference proteome</keyword>